<feature type="transmembrane region" description="Helical" evidence="7">
    <location>
        <begin position="392"/>
        <end position="410"/>
    </location>
</feature>
<evidence type="ECO:0000313" key="9">
    <source>
        <dbReference type="EMBL" id="RMY78442.1"/>
    </source>
</evidence>
<feature type="transmembrane region" description="Helical" evidence="7">
    <location>
        <begin position="137"/>
        <end position="157"/>
    </location>
</feature>
<evidence type="ECO:0000256" key="5">
    <source>
        <dbReference type="ARBA" id="ARBA00022989"/>
    </source>
</evidence>
<dbReference type="EMBL" id="QWIP01000011">
    <property type="protein sequence ID" value="RMY78442.1"/>
    <property type="molecule type" value="Genomic_DNA"/>
</dbReference>
<feature type="transmembrane region" description="Helical" evidence="7">
    <location>
        <begin position="109"/>
        <end position="125"/>
    </location>
</feature>
<evidence type="ECO:0000256" key="1">
    <source>
        <dbReference type="ARBA" id="ARBA00004141"/>
    </source>
</evidence>
<dbReference type="PROSITE" id="PS50850">
    <property type="entry name" value="MFS"/>
    <property type="match status" value="1"/>
</dbReference>
<protein>
    <recommendedName>
        <fullName evidence="8">Major facilitator superfamily (MFS) profile domain-containing protein</fullName>
    </recommendedName>
</protein>
<feature type="transmembrane region" description="Helical" evidence="7">
    <location>
        <begin position="352"/>
        <end position="372"/>
    </location>
</feature>
<evidence type="ECO:0000256" key="7">
    <source>
        <dbReference type="SAM" id="Phobius"/>
    </source>
</evidence>
<dbReference type="InterPro" id="IPR020846">
    <property type="entry name" value="MFS_dom"/>
</dbReference>
<keyword evidence="4 7" id="KW-0812">Transmembrane</keyword>
<feature type="transmembrane region" description="Helical" evidence="7">
    <location>
        <begin position="422"/>
        <end position="441"/>
    </location>
</feature>
<comment type="caution">
    <text evidence="9">The sequence shown here is derived from an EMBL/GenBank/DDBJ whole genome shotgun (WGS) entry which is preliminary data.</text>
</comment>
<reference evidence="9 10" key="1">
    <citation type="journal article" date="2018" name="BMC Genomics">
        <title>Genomic evidence for intraspecific hybridization in a clonal and extremely halotolerant yeast.</title>
        <authorList>
            <person name="Gostincar C."/>
            <person name="Stajich J.E."/>
            <person name="Zupancic J."/>
            <person name="Zalar P."/>
            <person name="Gunde-Cimerman N."/>
        </authorList>
    </citation>
    <scope>NUCLEOTIDE SEQUENCE [LARGE SCALE GENOMIC DNA]</scope>
    <source>
        <strain evidence="9 10">EXF-2682</strain>
    </source>
</reference>
<accession>A0A3M7EPL1</accession>
<dbReference type="FunFam" id="1.20.1250.20:FF:000134">
    <property type="entry name" value="MFS sugar transporter protein"/>
    <property type="match status" value="1"/>
</dbReference>
<dbReference type="VEuPathDB" id="FungiDB:BTJ68_05365"/>
<sequence length="1132" mass="128141">MAGDWYTFGVALFAAIGTFLFGFDTGIATTTIAHESWIEYMGHPSEGLTGAVVALYIAGEACGALTQTFLGDRLGRIRFMQMMCVVVTVGTVIQTAAVNMGMFLAGRVLAGYAVGGLVGTVPIYLSEISAPDQRGLIGGISGCGISFGTMASNWVGMACGYAPYGATQWRLPLGIQIPWGIILFIGLATFMPNSPRLLIRKGKIEPARKEFIKIRRDLQSHEALEEFALMHAQIEYEMEREITSYSEIFKLFRHRALVSIAVQTMTSLTGVNVIQYYQTILYKSLGIDQKTILALAGVYGTIAFLSNALTTRFLTDQWGRRKMILTGLAGIIVIEIYAAVMQLEFQNSDNRIGKGFAVLGIYLFVVTYYGMLNSTTWLYGAEVLPMALRSKVMGLAAASHFIVNVGITEAGPSAFANVKQNYYYVFVGCTAFFLTIAWFYFPETRHKTLEEIAAAFGDRVVSLTDGDLVAEQTFFEEKAAMSHVEKSDADADRAFMMFESLHRLGSKADRVLLHNPQWIDRSQGGMDRNAQLMSLAAKRYNVKLRPARLLDERGEHTEVTSDGTSTWDTSVTKLRAFELTEYDRVLHIDSDSTILQHMDELFLAPKAPIAMPRAYWTDEVVGRWPLTSLMMLIEPNPLELRGMLDTLRSWWMDQSPDKTHGYDMELLNQRFGASAMVLPHRPYALLTSEFRNTDHSAYLGTINAPAPMRHKWDPDAVLKEAKLVHFSDWPLPKPWVMWPHDAVTEMQPNCTKMGSDSYQYSCREREIWKDLYDDFRKRRKDHCFALPPLESRKSHTNSADQVFRFLDLPVEMRNLVYRELLVWPSNRPERCWPQILRTCRQINYEATDIIYTENAAKVKVEIENGGLEDPDRIFWSVEYVGGRKFDNANDRIDNFFSETLSEYDFRCSPFLLRQASIQVDIQLQGDDSDGYPEDVAIILSRVVYTLSSAFLHCRKLEKLNVRFYGLEVEVGDQFGPAVLWSLSKLRLPATALSIEGLHTSKTTNWPRILTYFDPGSPVDIMPRLYRAHVGSQRLEKSLRLNGPAIKIVSQAAYDEGDRPVRDCQDIYLEEFINLTNYILDREEEKCMIEITERLELWVQTTVQALEKDAEVAKARIDAITHKVRKVAGLLEI</sequence>
<name>A0A3M7EPL1_HORWE</name>
<dbReference type="PANTHER" id="PTHR48022">
    <property type="entry name" value="PLASTIDIC GLUCOSE TRANSPORTER 4"/>
    <property type="match status" value="1"/>
</dbReference>
<dbReference type="InterPro" id="IPR005828">
    <property type="entry name" value="MFS_sugar_transport-like"/>
</dbReference>
<dbReference type="InterPro" id="IPR029044">
    <property type="entry name" value="Nucleotide-diphossugar_trans"/>
</dbReference>
<dbReference type="Gene3D" id="3.90.550.10">
    <property type="entry name" value="Spore Coat Polysaccharide Biosynthesis Protein SpsA, Chain A"/>
    <property type="match status" value="1"/>
</dbReference>
<dbReference type="SUPFAM" id="SSF53448">
    <property type="entry name" value="Nucleotide-diphospho-sugar transferases"/>
    <property type="match status" value="1"/>
</dbReference>
<dbReference type="Pfam" id="PF00083">
    <property type="entry name" value="Sugar_tr"/>
    <property type="match status" value="1"/>
</dbReference>
<dbReference type="OrthoDB" id="2014201at2759"/>
<dbReference type="SUPFAM" id="SSF103473">
    <property type="entry name" value="MFS general substrate transporter"/>
    <property type="match status" value="1"/>
</dbReference>
<gene>
    <name evidence="9" type="ORF">D0863_00690</name>
</gene>
<feature type="transmembrane region" description="Helical" evidence="7">
    <location>
        <begin position="177"/>
        <end position="199"/>
    </location>
</feature>
<evidence type="ECO:0000256" key="3">
    <source>
        <dbReference type="ARBA" id="ARBA00022448"/>
    </source>
</evidence>
<dbReference type="PRINTS" id="PR00171">
    <property type="entry name" value="SUGRTRNSPORT"/>
</dbReference>
<feature type="transmembrane region" description="Helical" evidence="7">
    <location>
        <begin position="49"/>
        <end position="70"/>
    </location>
</feature>
<evidence type="ECO:0000259" key="8">
    <source>
        <dbReference type="PROSITE" id="PS50850"/>
    </source>
</evidence>
<organism evidence="9 10">
    <name type="scientific">Hortaea werneckii</name>
    <name type="common">Black yeast</name>
    <name type="synonym">Cladosporium werneckii</name>
    <dbReference type="NCBI Taxonomy" id="91943"/>
    <lineage>
        <taxon>Eukaryota</taxon>
        <taxon>Fungi</taxon>
        <taxon>Dikarya</taxon>
        <taxon>Ascomycota</taxon>
        <taxon>Pezizomycotina</taxon>
        <taxon>Dothideomycetes</taxon>
        <taxon>Dothideomycetidae</taxon>
        <taxon>Mycosphaerellales</taxon>
        <taxon>Teratosphaeriaceae</taxon>
        <taxon>Hortaea</taxon>
    </lineage>
</organism>
<evidence type="ECO:0000313" key="10">
    <source>
        <dbReference type="Proteomes" id="UP000269276"/>
    </source>
</evidence>
<feature type="domain" description="Major facilitator superfamily (MFS) profile" evidence="8">
    <location>
        <begin position="10"/>
        <end position="445"/>
    </location>
</feature>
<dbReference type="Gene3D" id="1.20.1250.20">
    <property type="entry name" value="MFS general substrate transporter like domains"/>
    <property type="match status" value="1"/>
</dbReference>
<evidence type="ECO:0000256" key="6">
    <source>
        <dbReference type="ARBA" id="ARBA00023136"/>
    </source>
</evidence>
<keyword evidence="6 7" id="KW-0472">Membrane</keyword>
<dbReference type="InterPro" id="IPR003663">
    <property type="entry name" value="Sugar/inositol_transpt"/>
</dbReference>
<dbReference type="Proteomes" id="UP000269276">
    <property type="component" value="Unassembled WGS sequence"/>
</dbReference>
<keyword evidence="5 7" id="KW-1133">Transmembrane helix</keyword>
<dbReference type="NCBIfam" id="TIGR00879">
    <property type="entry name" value="SP"/>
    <property type="match status" value="1"/>
</dbReference>
<proteinExistence type="inferred from homology"/>
<comment type="subcellular location">
    <subcellularLocation>
        <location evidence="1">Membrane</location>
        <topology evidence="1">Multi-pass membrane protein</topology>
    </subcellularLocation>
</comment>
<dbReference type="AlphaFoldDB" id="A0A3M7EPL1"/>
<comment type="similarity">
    <text evidence="2">Belongs to the major facilitator superfamily. Sugar transporter (TC 2.A.1.1) family.</text>
</comment>
<dbReference type="InterPro" id="IPR050360">
    <property type="entry name" value="MFS_Sugar_Transporters"/>
</dbReference>
<evidence type="ECO:0000256" key="4">
    <source>
        <dbReference type="ARBA" id="ARBA00022692"/>
    </source>
</evidence>
<dbReference type="InterPro" id="IPR036259">
    <property type="entry name" value="MFS_trans_sf"/>
</dbReference>
<feature type="transmembrane region" description="Helical" evidence="7">
    <location>
        <begin position="82"/>
        <end position="103"/>
    </location>
</feature>
<dbReference type="PANTHER" id="PTHR48022:SF11">
    <property type="entry name" value="MONOSACCHARIDE TRANSPORTER (HXT8), PUTATIVE (AFU_ORTHOLOGUE AFUA_2G08120)-RELATED"/>
    <property type="match status" value="1"/>
</dbReference>
<keyword evidence="3" id="KW-0813">Transport</keyword>
<feature type="transmembrane region" description="Helical" evidence="7">
    <location>
        <begin position="323"/>
        <end position="340"/>
    </location>
</feature>
<evidence type="ECO:0000256" key="2">
    <source>
        <dbReference type="ARBA" id="ARBA00010992"/>
    </source>
</evidence>
<feature type="transmembrane region" description="Helical" evidence="7">
    <location>
        <begin position="292"/>
        <end position="311"/>
    </location>
</feature>
<dbReference type="GO" id="GO:0016020">
    <property type="term" value="C:membrane"/>
    <property type="evidence" value="ECO:0007669"/>
    <property type="project" value="UniProtKB-SubCell"/>
</dbReference>
<dbReference type="GO" id="GO:0005351">
    <property type="term" value="F:carbohydrate:proton symporter activity"/>
    <property type="evidence" value="ECO:0007669"/>
    <property type="project" value="TreeGrafter"/>
</dbReference>